<accession>A0A9X2IAQ5</accession>
<comment type="catalytic activity">
    <reaction evidence="14">
        <text>a CDP-1,2-diacyl-sn-glycerol + sn-glycerol 3-phosphate = a 1,2-diacyl-sn-glycero-3-phospho-(1'-sn-glycero-3'-phosphate) + CMP + H(+)</text>
        <dbReference type="Rhea" id="RHEA:12593"/>
        <dbReference type="ChEBI" id="CHEBI:15378"/>
        <dbReference type="ChEBI" id="CHEBI:57597"/>
        <dbReference type="ChEBI" id="CHEBI:58332"/>
        <dbReference type="ChEBI" id="CHEBI:60110"/>
        <dbReference type="ChEBI" id="CHEBI:60377"/>
        <dbReference type="EC" id="2.7.8.5"/>
    </reaction>
</comment>
<dbReference type="InterPro" id="IPR048254">
    <property type="entry name" value="CDP_ALCOHOL_P_TRANSF_CS"/>
</dbReference>
<gene>
    <name evidence="17" type="ORF">LOX96_06795</name>
</gene>
<evidence type="ECO:0000313" key="17">
    <source>
        <dbReference type="EMBL" id="MCL9683795.1"/>
    </source>
</evidence>
<comment type="subcellular location">
    <subcellularLocation>
        <location evidence="1">Membrane</location>
        <topology evidence="1">Multi-pass membrane protein</topology>
    </subcellularLocation>
</comment>
<dbReference type="GO" id="GO:0008444">
    <property type="term" value="F:CDP-diacylglycerol-glycerol-3-phosphate 3-phosphatidyltransferase activity"/>
    <property type="evidence" value="ECO:0007669"/>
    <property type="project" value="UniProtKB-EC"/>
</dbReference>
<feature type="transmembrane region" description="Helical" evidence="16">
    <location>
        <begin position="9"/>
        <end position="27"/>
    </location>
</feature>
<evidence type="ECO:0000256" key="1">
    <source>
        <dbReference type="ARBA" id="ARBA00004141"/>
    </source>
</evidence>
<dbReference type="InterPro" id="IPR043130">
    <property type="entry name" value="CDP-OH_PTrfase_TM_dom"/>
</dbReference>
<evidence type="ECO:0000256" key="10">
    <source>
        <dbReference type="ARBA" id="ARBA00023098"/>
    </source>
</evidence>
<keyword evidence="18" id="KW-1185">Reference proteome</keyword>
<keyword evidence="10" id="KW-0443">Lipid metabolism</keyword>
<evidence type="ECO:0000256" key="16">
    <source>
        <dbReference type="SAM" id="Phobius"/>
    </source>
</evidence>
<feature type="transmembrane region" description="Helical" evidence="16">
    <location>
        <begin position="33"/>
        <end position="50"/>
    </location>
</feature>
<dbReference type="PANTHER" id="PTHR14269">
    <property type="entry name" value="CDP-DIACYLGLYCEROL--GLYCEROL-3-PHOSPHATE 3-PHOSPHATIDYLTRANSFERASE-RELATED"/>
    <property type="match status" value="1"/>
</dbReference>
<evidence type="ECO:0000256" key="13">
    <source>
        <dbReference type="ARBA" id="ARBA00023264"/>
    </source>
</evidence>
<protein>
    <recommendedName>
        <fullName evidence="5">CDP-diacylglycerol--glycerol-3-phosphate 3-phosphatidyltransferase</fullName>
        <ecNumber evidence="4">2.7.8.5</ecNumber>
    </recommendedName>
</protein>
<evidence type="ECO:0000256" key="3">
    <source>
        <dbReference type="ARBA" id="ARBA00010441"/>
    </source>
</evidence>
<comment type="caution">
    <text evidence="17">The sequence shown here is derived from an EMBL/GenBank/DDBJ whole genome shotgun (WGS) entry which is preliminary data.</text>
</comment>
<evidence type="ECO:0000313" key="18">
    <source>
        <dbReference type="Proteomes" id="UP001139721"/>
    </source>
</evidence>
<organism evidence="17 18">
    <name type="scientific">Legionella maioricensis</name>
    <dbReference type="NCBI Taxonomy" id="2896528"/>
    <lineage>
        <taxon>Bacteria</taxon>
        <taxon>Pseudomonadati</taxon>
        <taxon>Pseudomonadota</taxon>
        <taxon>Gammaproteobacteria</taxon>
        <taxon>Legionellales</taxon>
        <taxon>Legionellaceae</taxon>
        <taxon>Legionella</taxon>
    </lineage>
</organism>
<dbReference type="GO" id="GO:0046474">
    <property type="term" value="P:glycerophospholipid biosynthetic process"/>
    <property type="evidence" value="ECO:0007669"/>
    <property type="project" value="TreeGrafter"/>
</dbReference>
<evidence type="ECO:0000256" key="15">
    <source>
        <dbReference type="RuleBase" id="RU003750"/>
    </source>
</evidence>
<keyword evidence="12" id="KW-0594">Phospholipid biosynthesis</keyword>
<dbReference type="PIRSF" id="PIRSF000847">
    <property type="entry name" value="Phos_ph_gly_syn"/>
    <property type="match status" value="1"/>
</dbReference>
<keyword evidence="6" id="KW-0444">Lipid biosynthesis</keyword>
<keyword evidence="13" id="KW-1208">Phospholipid metabolism</keyword>
<comment type="similarity">
    <text evidence="3 15">Belongs to the CDP-alcohol phosphatidyltransferase class-I family.</text>
</comment>
<evidence type="ECO:0000256" key="11">
    <source>
        <dbReference type="ARBA" id="ARBA00023136"/>
    </source>
</evidence>
<feature type="transmembrane region" description="Helical" evidence="16">
    <location>
        <begin position="150"/>
        <end position="172"/>
    </location>
</feature>
<evidence type="ECO:0000256" key="12">
    <source>
        <dbReference type="ARBA" id="ARBA00023209"/>
    </source>
</evidence>
<keyword evidence="11 16" id="KW-0472">Membrane</keyword>
<evidence type="ECO:0000256" key="6">
    <source>
        <dbReference type="ARBA" id="ARBA00022516"/>
    </source>
</evidence>
<keyword evidence="8 16" id="KW-0812">Transmembrane</keyword>
<evidence type="ECO:0000256" key="5">
    <source>
        <dbReference type="ARBA" id="ARBA00014944"/>
    </source>
</evidence>
<dbReference type="PANTHER" id="PTHR14269:SF11">
    <property type="entry name" value="CDP-DIACYLGLYCEROL--GLYCEROL-3-PHOSPHATE 3-PHOSPHATIDYLTRANSFERASE"/>
    <property type="match status" value="1"/>
</dbReference>
<sequence>MILKHIPNALTLFRLGLIVPFLMYLYHHEYVNAFYTFIIAGFTDGLDGWLARHFHWQSTFGSFVDPMADKLLVASSFISLALIGSLPWWLVILVFLRDLSISIGVLVWYWCIQRKLDFVPSLLSKFNTTFQLALVTLCLFELAYFKFPHYLVSVLIYLTAFTTATTYIDYFWTWGRKAWPKKDLAQ</sequence>
<evidence type="ECO:0000256" key="14">
    <source>
        <dbReference type="ARBA" id="ARBA00048586"/>
    </source>
</evidence>
<dbReference type="InterPro" id="IPR000462">
    <property type="entry name" value="CDP-OH_P_trans"/>
</dbReference>
<dbReference type="RefSeq" id="WP_250420849.1">
    <property type="nucleotide sequence ID" value="NZ_JAJKBJ010000006.1"/>
</dbReference>
<dbReference type="AlphaFoldDB" id="A0A9X2IAQ5"/>
<keyword evidence="7 15" id="KW-0808">Transferase</keyword>
<feature type="transmembrane region" description="Helical" evidence="16">
    <location>
        <begin position="71"/>
        <end position="89"/>
    </location>
</feature>
<name>A0A9X2IAQ5_9GAMM</name>
<reference evidence="17" key="1">
    <citation type="submission" date="2021-11" db="EMBL/GenBank/DDBJ databases">
        <title>Legionella maioricencis sp. nov., a new species isolated from hot water samples in Mallorca.</title>
        <authorList>
            <person name="Crespi S."/>
            <person name="Drasar V."/>
            <person name="Salva-Serra F."/>
            <person name="Jaen-Luchoro D."/>
            <person name="Pineiro-Iglesias B."/>
            <person name="Aliaga F."/>
            <person name="Fernandez-Juarez V."/>
            <person name="Coll G."/>
            <person name="Moore E.R.B."/>
            <person name="Bennasar-Figueras A."/>
        </authorList>
    </citation>
    <scope>NUCLEOTIDE SEQUENCE</scope>
    <source>
        <strain evidence="17">HCPI-6</strain>
    </source>
</reference>
<dbReference type="GO" id="GO:0016020">
    <property type="term" value="C:membrane"/>
    <property type="evidence" value="ECO:0007669"/>
    <property type="project" value="UniProtKB-SubCell"/>
</dbReference>
<evidence type="ECO:0000256" key="7">
    <source>
        <dbReference type="ARBA" id="ARBA00022679"/>
    </source>
</evidence>
<dbReference type="EMBL" id="JAJKBJ010000006">
    <property type="protein sequence ID" value="MCL9683795.1"/>
    <property type="molecule type" value="Genomic_DNA"/>
</dbReference>
<dbReference type="InterPro" id="IPR050324">
    <property type="entry name" value="CDP-alcohol_PTase-I"/>
</dbReference>
<evidence type="ECO:0000256" key="4">
    <source>
        <dbReference type="ARBA" id="ARBA00013170"/>
    </source>
</evidence>
<dbReference type="EC" id="2.7.8.5" evidence="4"/>
<comment type="pathway">
    <text evidence="2">Phospholipid metabolism; phosphatidylglycerol biosynthesis; phosphatidylglycerol from CDP-diacylglycerol: step 1/2.</text>
</comment>
<feature type="transmembrane region" description="Helical" evidence="16">
    <location>
        <begin position="124"/>
        <end position="144"/>
    </location>
</feature>
<dbReference type="PROSITE" id="PS00379">
    <property type="entry name" value="CDP_ALCOHOL_P_TRANSF"/>
    <property type="match status" value="1"/>
</dbReference>
<evidence type="ECO:0000256" key="2">
    <source>
        <dbReference type="ARBA" id="ARBA00005042"/>
    </source>
</evidence>
<evidence type="ECO:0000256" key="8">
    <source>
        <dbReference type="ARBA" id="ARBA00022692"/>
    </source>
</evidence>
<dbReference type="InterPro" id="IPR004570">
    <property type="entry name" value="Phosphatidylglycerol_P_synth"/>
</dbReference>
<dbReference type="Gene3D" id="1.20.120.1760">
    <property type="match status" value="1"/>
</dbReference>
<dbReference type="Proteomes" id="UP001139721">
    <property type="component" value="Unassembled WGS sequence"/>
</dbReference>
<keyword evidence="9 16" id="KW-1133">Transmembrane helix</keyword>
<proteinExistence type="inferred from homology"/>
<dbReference type="Pfam" id="PF01066">
    <property type="entry name" value="CDP-OH_P_transf"/>
    <property type="match status" value="1"/>
</dbReference>
<evidence type="ECO:0000256" key="9">
    <source>
        <dbReference type="ARBA" id="ARBA00022989"/>
    </source>
</evidence>